<reference evidence="2 3" key="1">
    <citation type="journal article" date="2023" name="Plants (Basel)">
        <title>Bridging the Gap: Combining Genomics and Transcriptomics Approaches to Understand Stylosanthes scabra, an Orphan Legume from the Brazilian Caatinga.</title>
        <authorList>
            <person name="Ferreira-Neto J.R.C."/>
            <person name="da Silva M.D."/>
            <person name="Binneck E."/>
            <person name="de Melo N.F."/>
            <person name="da Silva R.H."/>
            <person name="de Melo A.L.T.M."/>
            <person name="Pandolfi V."/>
            <person name="Bustamante F.O."/>
            <person name="Brasileiro-Vidal A.C."/>
            <person name="Benko-Iseppon A.M."/>
        </authorList>
    </citation>
    <scope>NUCLEOTIDE SEQUENCE [LARGE SCALE GENOMIC DNA]</scope>
    <source>
        <tissue evidence="2">Leaves</tissue>
    </source>
</reference>
<accession>A0ABU6TT04</accession>
<keyword evidence="3" id="KW-1185">Reference proteome</keyword>
<sequence length="162" mass="17393">ELSSKTHLSSPPPPPTVLRFLRCRGDGCRGGNSNSHHRRAHSDLLPSNLFTGGSITACLEEIGSEDDLFSTYINVEMLSGGEGASNDSVHTRNGSDQNGYGGARTSGNEEDKSPGGSESNGTGGARPRHRDNNHVLFPHLPARFPLSSAMQERPQWLALMLE</sequence>
<gene>
    <name evidence="2" type="ORF">PIB30_087278</name>
</gene>
<comment type="caution">
    <text evidence="2">The sequence shown here is derived from an EMBL/GenBank/DDBJ whole genome shotgun (WGS) entry which is preliminary data.</text>
</comment>
<evidence type="ECO:0000256" key="1">
    <source>
        <dbReference type="SAM" id="MobiDB-lite"/>
    </source>
</evidence>
<dbReference type="Proteomes" id="UP001341840">
    <property type="component" value="Unassembled WGS sequence"/>
</dbReference>
<protein>
    <submittedName>
        <fullName evidence="2">Uncharacterized protein</fullName>
    </submittedName>
</protein>
<organism evidence="2 3">
    <name type="scientific">Stylosanthes scabra</name>
    <dbReference type="NCBI Taxonomy" id="79078"/>
    <lineage>
        <taxon>Eukaryota</taxon>
        <taxon>Viridiplantae</taxon>
        <taxon>Streptophyta</taxon>
        <taxon>Embryophyta</taxon>
        <taxon>Tracheophyta</taxon>
        <taxon>Spermatophyta</taxon>
        <taxon>Magnoliopsida</taxon>
        <taxon>eudicotyledons</taxon>
        <taxon>Gunneridae</taxon>
        <taxon>Pentapetalae</taxon>
        <taxon>rosids</taxon>
        <taxon>fabids</taxon>
        <taxon>Fabales</taxon>
        <taxon>Fabaceae</taxon>
        <taxon>Papilionoideae</taxon>
        <taxon>50 kb inversion clade</taxon>
        <taxon>dalbergioids sensu lato</taxon>
        <taxon>Dalbergieae</taxon>
        <taxon>Pterocarpus clade</taxon>
        <taxon>Stylosanthes</taxon>
    </lineage>
</organism>
<evidence type="ECO:0000313" key="2">
    <source>
        <dbReference type="EMBL" id="MED6151956.1"/>
    </source>
</evidence>
<name>A0ABU6TT04_9FABA</name>
<feature type="compositionally biased region" description="Polar residues" evidence="1">
    <location>
        <begin position="85"/>
        <end position="98"/>
    </location>
</feature>
<evidence type="ECO:0000313" key="3">
    <source>
        <dbReference type="Proteomes" id="UP001341840"/>
    </source>
</evidence>
<proteinExistence type="predicted"/>
<feature type="region of interest" description="Disordered" evidence="1">
    <location>
        <begin position="79"/>
        <end position="135"/>
    </location>
</feature>
<dbReference type="EMBL" id="JASCZI010092151">
    <property type="protein sequence ID" value="MED6151956.1"/>
    <property type="molecule type" value="Genomic_DNA"/>
</dbReference>
<feature type="non-terminal residue" evidence="2">
    <location>
        <position position="1"/>
    </location>
</feature>